<sequence>MPLSDAAMAYREGISILHNARAHSLNRYFLRMDFKDFFPSIRFEDVESHIKAWHRNFKPEWDLNDKSLEFINQSCFFKNDRLAVGYPSSPAISNIVMRDIDSKILNEIGSEKYGNVVYTRYADDMVFSTNQKGACKEIIKAVKEIVSVCKSPVLEINESKTRLGSSTGGSASVTGLKICSDGRITINRKHKDHIRLMLSLFSKGKLDPKEVPSLAGHLAYCHYVAPDFYSGLSSKFFKEIHQVRTMDL</sequence>
<keyword evidence="4" id="KW-0479">Metal-binding</keyword>
<feature type="domain" description="Reverse transcriptase" evidence="10">
    <location>
        <begin position="1"/>
        <end position="178"/>
    </location>
</feature>
<dbReference type="PANTHER" id="PTHR34047:SF7">
    <property type="entry name" value="RNA-DIRECTED DNA POLYMERASE"/>
    <property type="match status" value="1"/>
</dbReference>
<evidence type="ECO:0000313" key="12">
    <source>
        <dbReference type="Proteomes" id="UP000050416"/>
    </source>
</evidence>
<dbReference type="InterPro" id="IPR051083">
    <property type="entry name" value="GrpII_Intron_Splice-Mob/Def"/>
</dbReference>
<dbReference type="SUPFAM" id="SSF56672">
    <property type="entry name" value="DNA/RNA polymerases"/>
    <property type="match status" value="1"/>
</dbReference>
<accession>A0A0P8B3X6</accession>
<dbReference type="InterPro" id="IPR043128">
    <property type="entry name" value="Rev_trsase/Diguanyl_cyclase"/>
</dbReference>
<gene>
    <name evidence="11" type="ORF">HLUCCX14_10905</name>
</gene>
<dbReference type="PROSITE" id="PS50878">
    <property type="entry name" value="RT_POL"/>
    <property type="match status" value="1"/>
</dbReference>
<keyword evidence="2 11" id="KW-0808">Transferase</keyword>
<evidence type="ECO:0000256" key="8">
    <source>
        <dbReference type="ARBA" id="ARBA00034120"/>
    </source>
</evidence>
<dbReference type="InterPro" id="IPR000477">
    <property type="entry name" value="RT_dom"/>
</dbReference>
<dbReference type="PANTHER" id="PTHR34047">
    <property type="entry name" value="NUCLEAR INTRON MATURASE 1, MITOCHONDRIAL-RELATED"/>
    <property type="match status" value="1"/>
</dbReference>
<proteinExistence type="inferred from homology"/>
<dbReference type="GO" id="GO:0003964">
    <property type="term" value="F:RNA-directed DNA polymerase activity"/>
    <property type="evidence" value="ECO:0007669"/>
    <property type="project" value="UniProtKB-KW"/>
</dbReference>
<comment type="catalytic activity">
    <reaction evidence="9">
        <text>DNA(n) + a 2'-deoxyribonucleoside 5'-triphosphate = DNA(n+1) + diphosphate</text>
        <dbReference type="Rhea" id="RHEA:22508"/>
        <dbReference type="Rhea" id="RHEA-COMP:17339"/>
        <dbReference type="Rhea" id="RHEA-COMP:17340"/>
        <dbReference type="ChEBI" id="CHEBI:33019"/>
        <dbReference type="ChEBI" id="CHEBI:61560"/>
        <dbReference type="ChEBI" id="CHEBI:173112"/>
        <dbReference type="EC" id="2.7.7.49"/>
    </reaction>
</comment>
<organism evidence="11 12">
    <name type="scientific">Marinobacter excellens HL-55</name>
    <dbReference type="NCBI Taxonomy" id="1305731"/>
    <lineage>
        <taxon>Bacteria</taxon>
        <taxon>Pseudomonadati</taxon>
        <taxon>Pseudomonadota</taxon>
        <taxon>Gammaproteobacteria</taxon>
        <taxon>Pseudomonadales</taxon>
        <taxon>Marinobacteraceae</taxon>
        <taxon>Marinobacter</taxon>
    </lineage>
</organism>
<evidence type="ECO:0000259" key="10">
    <source>
        <dbReference type="PROSITE" id="PS50878"/>
    </source>
</evidence>
<evidence type="ECO:0000256" key="3">
    <source>
        <dbReference type="ARBA" id="ARBA00022695"/>
    </source>
</evidence>
<keyword evidence="3 11" id="KW-0548">Nucleotidyltransferase</keyword>
<dbReference type="Pfam" id="PF00078">
    <property type="entry name" value="RVT_1"/>
    <property type="match status" value="1"/>
</dbReference>
<evidence type="ECO:0000256" key="1">
    <source>
        <dbReference type="ARBA" id="ARBA00012493"/>
    </source>
</evidence>
<dbReference type="PATRIC" id="fig|1305731.5.peg.631"/>
<dbReference type="InterPro" id="IPR000123">
    <property type="entry name" value="Reverse_transcriptase_msDNA"/>
</dbReference>
<dbReference type="GO" id="GO:0003723">
    <property type="term" value="F:RNA binding"/>
    <property type="evidence" value="ECO:0007669"/>
    <property type="project" value="InterPro"/>
</dbReference>
<dbReference type="PRINTS" id="PR00866">
    <property type="entry name" value="RNADNAPOLMS"/>
</dbReference>
<evidence type="ECO:0000256" key="6">
    <source>
        <dbReference type="ARBA" id="ARBA00022918"/>
    </source>
</evidence>
<dbReference type="GO" id="GO:0051607">
    <property type="term" value="P:defense response to virus"/>
    <property type="evidence" value="ECO:0007669"/>
    <property type="project" value="UniProtKB-KW"/>
</dbReference>
<dbReference type="InterPro" id="IPR043502">
    <property type="entry name" value="DNA/RNA_pol_sf"/>
</dbReference>
<reference evidence="11 12" key="1">
    <citation type="submission" date="2015-09" db="EMBL/GenBank/DDBJ databases">
        <title>Identification and resolution of microdiversity through metagenomic sequencing of parallel consortia.</title>
        <authorList>
            <person name="Nelson W.C."/>
            <person name="Romine M.F."/>
            <person name="Lindemann S.R."/>
        </authorList>
    </citation>
    <scope>NUCLEOTIDE SEQUENCE [LARGE SCALE GENOMIC DNA]</scope>
    <source>
        <strain evidence="11">HL-55</strain>
    </source>
</reference>
<keyword evidence="5" id="KW-0460">Magnesium</keyword>
<dbReference type="AlphaFoldDB" id="A0A0P8B3X6"/>
<evidence type="ECO:0000256" key="7">
    <source>
        <dbReference type="ARBA" id="ARBA00023118"/>
    </source>
</evidence>
<evidence type="ECO:0000313" key="11">
    <source>
        <dbReference type="EMBL" id="KPQ28301.1"/>
    </source>
</evidence>
<keyword evidence="6 11" id="KW-0695">RNA-directed DNA polymerase</keyword>
<evidence type="ECO:0000256" key="4">
    <source>
        <dbReference type="ARBA" id="ARBA00022723"/>
    </source>
</evidence>
<dbReference type="EMBL" id="LJZQ01000016">
    <property type="protein sequence ID" value="KPQ28301.1"/>
    <property type="molecule type" value="Genomic_DNA"/>
</dbReference>
<evidence type="ECO:0000256" key="5">
    <source>
        <dbReference type="ARBA" id="ARBA00022842"/>
    </source>
</evidence>
<protein>
    <recommendedName>
        <fullName evidence="1">RNA-directed DNA polymerase</fullName>
        <ecNumber evidence="1">2.7.7.49</ecNumber>
    </recommendedName>
</protein>
<dbReference type="Gene3D" id="3.30.70.270">
    <property type="match status" value="1"/>
</dbReference>
<dbReference type="CDD" id="cd03487">
    <property type="entry name" value="RT_Bac_retron_II"/>
    <property type="match status" value="1"/>
</dbReference>
<comment type="similarity">
    <text evidence="8">Belongs to the bacterial reverse transcriptase family.</text>
</comment>
<dbReference type="Proteomes" id="UP000050416">
    <property type="component" value="Unassembled WGS sequence"/>
</dbReference>
<dbReference type="NCBIfam" id="NF038233">
    <property type="entry name" value="retron_St85_RT"/>
    <property type="match status" value="1"/>
</dbReference>
<name>A0A0P8B3X6_9GAMM</name>
<evidence type="ECO:0000256" key="9">
    <source>
        <dbReference type="ARBA" id="ARBA00048173"/>
    </source>
</evidence>
<keyword evidence="7" id="KW-0051">Antiviral defense</keyword>
<evidence type="ECO:0000256" key="2">
    <source>
        <dbReference type="ARBA" id="ARBA00022679"/>
    </source>
</evidence>
<comment type="caution">
    <text evidence="11">The sequence shown here is derived from an EMBL/GenBank/DDBJ whole genome shotgun (WGS) entry which is preliminary data.</text>
</comment>
<dbReference type="STRING" id="1305731.GCA_000934705_00892"/>
<dbReference type="EC" id="2.7.7.49" evidence="1"/>
<dbReference type="GO" id="GO:0046872">
    <property type="term" value="F:metal ion binding"/>
    <property type="evidence" value="ECO:0007669"/>
    <property type="project" value="UniProtKB-KW"/>
</dbReference>
<dbReference type="OrthoDB" id="7055795at2"/>